<evidence type="ECO:0000256" key="1">
    <source>
        <dbReference type="SAM" id="MobiDB-lite"/>
    </source>
</evidence>
<dbReference type="Proteomes" id="UP000315995">
    <property type="component" value="Chromosome"/>
</dbReference>
<accession>A0A5B8YBL7</accession>
<dbReference type="EMBL" id="CP041186">
    <property type="protein sequence ID" value="QDG53863.1"/>
    <property type="molecule type" value="Genomic_DNA"/>
</dbReference>
<protein>
    <submittedName>
        <fullName evidence="2">Uncharacterized protein</fullName>
    </submittedName>
</protein>
<evidence type="ECO:0000313" key="3">
    <source>
        <dbReference type="Proteomes" id="UP000315995"/>
    </source>
</evidence>
<feature type="region of interest" description="Disordered" evidence="1">
    <location>
        <begin position="225"/>
        <end position="263"/>
    </location>
</feature>
<gene>
    <name evidence="2" type="ORF">FIV42_24900</name>
</gene>
<keyword evidence="3" id="KW-1185">Reference proteome</keyword>
<proteinExistence type="predicted"/>
<reference evidence="2 3" key="1">
    <citation type="submission" date="2019-06" db="EMBL/GenBank/DDBJ databases">
        <title>Persicimonas caeni gen. nov., sp. nov., a predatory bacterium isolated from solar saltern.</title>
        <authorList>
            <person name="Wang S."/>
        </authorList>
    </citation>
    <scope>NUCLEOTIDE SEQUENCE [LARGE SCALE GENOMIC DNA]</scope>
    <source>
        <strain evidence="2 3">YN101</strain>
    </source>
</reference>
<organism evidence="2 3">
    <name type="scientific">Persicimonas caeni</name>
    <dbReference type="NCBI Taxonomy" id="2292766"/>
    <lineage>
        <taxon>Bacteria</taxon>
        <taxon>Deltaproteobacteria</taxon>
        <taxon>Bradymonadales</taxon>
        <taxon>Bradymonadaceae</taxon>
        <taxon>Persicimonas</taxon>
    </lineage>
</organism>
<feature type="compositionally biased region" description="Basic and acidic residues" evidence="1">
    <location>
        <begin position="225"/>
        <end position="242"/>
    </location>
</feature>
<sequence length="263" mass="29475">MALRDLNSQEMVTVSAPWVDPQRDLPTLEAQELLVGPARVITVAHRKLLTMQRQESVSSERVAELTAELTRLDAQHDRMARGVYNVLDAGVDLADDAQQAARFEGTRDTLFPEGLQITQATYRAQAGAAQQVKERLTEQDRDFLASQVFAGRPLVEVVDAWLDTALLMGRRVDERARLADDESDDPNAVGSDDLRDARLEWIRATKSLLTMLEFTDLDEEQRHDLLASLREAEETARRRAEDDASTDEPQPEEPVDADVTEPV</sequence>
<accession>A0A4Y6Q015</accession>
<dbReference type="AlphaFoldDB" id="A0A4Y6Q015"/>
<dbReference type="OrthoDB" id="5509257at2"/>
<name>A0A4Y6Q015_PERCE</name>
<feature type="compositionally biased region" description="Acidic residues" evidence="1">
    <location>
        <begin position="243"/>
        <end position="263"/>
    </location>
</feature>
<dbReference type="RefSeq" id="WP_141200317.1">
    <property type="nucleotide sequence ID" value="NZ_CP041186.1"/>
</dbReference>
<evidence type="ECO:0000313" key="2">
    <source>
        <dbReference type="EMBL" id="QDG53863.1"/>
    </source>
</evidence>